<reference evidence="1" key="1">
    <citation type="journal article" date="2020" name="Phytopathology">
        <title>Genome sequence of the chestnut blight fungus Cryphonectria parasitica EP155: A fundamental resource for an archetypical invasive plant pathogen.</title>
        <authorList>
            <person name="Crouch J.A."/>
            <person name="Dawe A."/>
            <person name="Aerts A."/>
            <person name="Barry K."/>
            <person name="Churchill A.C.L."/>
            <person name="Grimwood J."/>
            <person name="Hillman B."/>
            <person name="Milgroom M.G."/>
            <person name="Pangilinan J."/>
            <person name="Smith M."/>
            <person name="Salamov A."/>
            <person name="Schmutz J."/>
            <person name="Yadav J."/>
            <person name="Grigoriev I.V."/>
            <person name="Nuss D."/>
        </authorList>
    </citation>
    <scope>NUCLEOTIDE SEQUENCE</scope>
    <source>
        <strain evidence="1">EP155</strain>
    </source>
</reference>
<dbReference type="OrthoDB" id="4621856at2759"/>
<keyword evidence="2" id="KW-1185">Reference proteome</keyword>
<dbReference type="GO" id="GO:0003676">
    <property type="term" value="F:nucleic acid binding"/>
    <property type="evidence" value="ECO:0007669"/>
    <property type="project" value="InterPro"/>
</dbReference>
<evidence type="ECO:0000313" key="1">
    <source>
        <dbReference type="EMBL" id="KAF3769627.1"/>
    </source>
</evidence>
<dbReference type="Proteomes" id="UP000803844">
    <property type="component" value="Unassembled WGS sequence"/>
</dbReference>
<dbReference type="Gene3D" id="3.30.420.10">
    <property type="entry name" value="Ribonuclease H-like superfamily/Ribonuclease H"/>
    <property type="match status" value="1"/>
</dbReference>
<protein>
    <recommendedName>
        <fullName evidence="3">Tc1-like transposase DDE domain-containing protein</fullName>
    </recommendedName>
</protein>
<accession>A0A9P4Y9W0</accession>
<dbReference type="InterPro" id="IPR036397">
    <property type="entry name" value="RNaseH_sf"/>
</dbReference>
<dbReference type="RefSeq" id="XP_040780588.1">
    <property type="nucleotide sequence ID" value="XM_040918544.1"/>
</dbReference>
<dbReference type="GeneID" id="63835673"/>
<evidence type="ECO:0008006" key="3">
    <source>
        <dbReference type="Google" id="ProtNLM"/>
    </source>
</evidence>
<name>A0A9P4Y9W0_CRYP1</name>
<evidence type="ECO:0000313" key="2">
    <source>
        <dbReference type="Proteomes" id="UP000803844"/>
    </source>
</evidence>
<dbReference type="AlphaFoldDB" id="A0A9P4Y9W0"/>
<proteinExistence type="predicted"/>
<comment type="caution">
    <text evidence="1">The sequence shown here is derived from an EMBL/GenBank/DDBJ whole genome shotgun (WGS) entry which is preliminary data.</text>
</comment>
<organism evidence="1 2">
    <name type="scientific">Cryphonectria parasitica (strain ATCC 38755 / EP155)</name>
    <dbReference type="NCBI Taxonomy" id="660469"/>
    <lineage>
        <taxon>Eukaryota</taxon>
        <taxon>Fungi</taxon>
        <taxon>Dikarya</taxon>
        <taxon>Ascomycota</taxon>
        <taxon>Pezizomycotina</taxon>
        <taxon>Sordariomycetes</taxon>
        <taxon>Sordariomycetidae</taxon>
        <taxon>Diaporthales</taxon>
        <taxon>Cryphonectriaceae</taxon>
        <taxon>Cryphonectria-Endothia species complex</taxon>
        <taxon>Cryphonectria</taxon>
    </lineage>
</organism>
<dbReference type="EMBL" id="MU032344">
    <property type="protein sequence ID" value="KAF3769627.1"/>
    <property type="molecule type" value="Genomic_DNA"/>
</dbReference>
<gene>
    <name evidence="1" type="ORF">M406DRAFT_284053</name>
</gene>
<sequence>MAHSTPKKNKFQGACEFNDAHGIPYFKSDAFRHFGFGKSSGWAALREPEQRNGRTFHSTYSETRGRRRLIDNQRLAQLERFLESEGFDARTTSWEAMPAAAGLDIEVSGRTVHRMLGTRSWRFCIACSKTWISPQLKETREKYCRGLLEKYGTDPIHWRHFRFTNETHFGYGPQGKIYICRRPWERTCADCLVENQQPEKEMDQKQKRLHAWAAVGYDGFKDGLHWYNIPSNQNSKMNLQVYRDEILQPVVGEWIRRGDQFVLEEDNDSEHGGTRGNNIVRKWKEENSIVSLFNCPQSLDLIASPIEKAFQGLKMYVRKQPHWDDDTLRLSAQEGFNALSISTVNSWIDAIPQILQDCVDNDGEITGH</sequence>